<sequence length="305" mass="33233">MGSTNPLRGRYRTRLRAARANWPPVRSSVSNQHVSAEATLGTTGIAKRGADAAESRAANKIWWDADADDYHATHGTFLGKADFVWCPEGLREETVGFLGETAGRRVLEVGCGSAPCARWLAARGAHVTALDISGGMLRHAREHNEETGIAVPLVQASADQLPFADASFDAACSAFGAVPFVADSGVVMAEVARVLRPGAPWVFAVTHPMRWIFPDDPGPNGLTVTQSYFDRTPYVEVDDAGRATYVEHHRTLGDYVRQLHAAGLELIDLVEPEWPAGHTRNWGQWSPLRGRLFPGTAIFRTRRTP</sequence>
<dbReference type="SUPFAM" id="SSF53335">
    <property type="entry name" value="S-adenosyl-L-methionine-dependent methyltransferases"/>
    <property type="match status" value="1"/>
</dbReference>
<dbReference type="OrthoDB" id="5566900at2"/>
<gene>
    <name evidence="2" type="ORF">FKR81_36570</name>
</gene>
<keyword evidence="2" id="KW-0808">Transferase</keyword>
<dbReference type="PANTHER" id="PTHR42912">
    <property type="entry name" value="METHYLTRANSFERASE"/>
    <property type="match status" value="1"/>
</dbReference>
<evidence type="ECO:0000259" key="1">
    <source>
        <dbReference type="Pfam" id="PF13649"/>
    </source>
</evidence>
<dbReference type="InterPro" id="IPR041698">
    <property type="entry name" value="Methyltransf_25"/>
</dbReference>
<dbReference type="AlphaFoldDB" id="A0A563EI28"/>
<name>A0A563EI28_9PSEU</name>
<proteinExistence type="predicted"/>
<dbReference type="InterPro" id="IPR029063">
    <property type="entry name" value="SAM-dependent_MTases_sf"/>
</dbReference>
<keyword evidence="2" id="KW-0489">Methyltransferase</keyword>
<dbReference type="InterPro" id="IPR050508">
    <property type="entry name" value="Methyltransf_Superfamily"/>
</dbReference>
<dbReference type="CDD" id="cd02440">
    <property type="entry name" value="AdoMet_MTases"/>
    <property type="match status" value="1"/>
</dbReference>
<protein>
    <submittedName>
        <fullName evidence="2">Class I SAM-dependent methyltransferase</fullName>
    </submittedName>
</protein>
<reference evidence="2 3" key="1">
    <citation type="submission" date="2019-07" db="EMBL/GenBank/DDBJ databases">
        <title>Lentzea xizangensis sp. nov., isolated from Qinghai-Tibetan Plateau Soils.</title>
        <authorList>
            <person name="Huang J."/>
        </authorList>
    </citation>
    <scope>NUCLEOTIDE SEQUENCE [LARGE SCALE GENOMIC DNA]</scope>
    <source>
        <strain evidence="2 3">FXJ1.1311</strain>
    </source>
</reference>
<organism evidence="2 3">
    <name type="scientific">Lentzea tibetensis</name>
    <dbReference type="NCBI Taxonomy" id="2591470"/>
    <lineage>
        <taxon>Bacteria</taxon>
        <taxon>Bacillati</taxon>
        <taxon>Actinomycetota</taxon>
        <taxon>Actinomycetes</taxon>
        <taxon>Pseudonocardiales</taxon>
        <taxon>Pseudonocardiaceae</taxon>
        <taxon>Lentzea</taxon>
    </lineage>
</organism>
<evidence type="ECO:0000313" key="2">
    <source>
        <dbReference type="EMBL" id="TWP46255.1"/>
    </source>
</evidence>
<feature type="domain" description="Methyltransferase" evidence="1">
    <location>
        <begin position="106"/>
        <end position="198"/>
    </location>
</feature>
<evidence type="ECO:0000313" key="3">
    <source>
        <dbReference type="Proteomes" id="UP000316639"/>
    </source>
</evidence>
<dbReference type="Pfam" id="PF13649">
    <property type="entry name" value="Methyltransf_25"/>
    <property type="match status" value="1"/>
</dbReference>
<dbReference type="Gene3D" id="3.40.50.150">
    <property type="entry name" value="Vaccinia Virus protein VP39"/>
    <property type="match status" value="1"/>
</dbReference>
<keyword evidence="3" id="KW-1185">Reference proteome</keyword>
<comment type="caution">
    <text evidence="2">The sequence shown here is derived from an EMBL/GenBank/DDBJ whole genome shotgun (WGS) entry which is preliminary data.</text>
</comment>
<dbReference type="GO" id="GO:0008168">
    <property type="term" value="F:methyltransferase activity"/>
    <property type="evidence" value="ECO:0007669"/>
    <property type="project" value="UniProtKB-KW"/>
</dbReference>
<dbReference type="EMBL" id="VOBR01000034">
    <property type="protein sequence ID" value="TWP46255.1"/>
    <property type="molecule type" value="Genomic_DNA"/>
</dbReference>
<dbReference type="PANTHER" id="PTHR42912:SF93">
    <property type="entry name" value="N6-ADENOSINE-METHYLTRANSFERASE TMT1A"/>
    <property type="match status" value="1"/>
</dbReference>
<accession>A0A563EI28</accession>
<dbReference type="GO" id="GO:0032259">
    <property type="term" value="P:methylation"/>
    <property type="evidence" value="ECO:0007669"/>
    <property type="project" value="UniProtKB-KW"/>
</dbReference>
<dbReference type="Proteomes" id="UP000316639">
    <property type="component" value="Unassembled WGS sequence"/>
</dbReference>